<evidence type="ECO:0000256" key="1">
    <source>
        <dbReference type="SAM" id="MobiDB-lite"/>
    </source>
</evidence>
<organism evidence="3 4">
    <name type="scientific">Dendrobium thyrsiflorum</name>
    <name type="common">Pinecone-like raceme dendrobium</name>
    <name type="synonym">Orchid</name>
    <dbReference type="NCBI Taxonomy" id="117978"/>
    <lineage>
        <taxon>Eukaryota</taxon>
        <taxon>Viridiplantae</taxon>
        <taxon>Streptophyta</taxon>
        <taxon>Embryophyta</taxon>
        <taxon>Tracheophyta</taxon>
        <taxon>Spermatophyta</taxon>
        <taxon>Magnoliopsida</taxon>
        <taxon>Liliopsida</taxon>
        <taxon>Asparagales</taxon>
        <taxon>Orchidaceae</taxon>
        <taxon>Epidendroideae</taxon>
        <taxon>Malaxideae</taxon>
        <taxon>Dendrobiinae</taxon>
        <taxon>Dendrobium</taxon>
    </lineage>
</organism>
<protein>
    <recommendedName>
        <fullName evidence="2">DUF7875 domain-containing protein</fullName>
    </recommendedName>
</protein>
<reference evidence="3 4" key="1">
    <citation type="journal article" date="2024" name="Plant Biotechnol. J.">
        <title>Dendrobium thyrsiflorum genome and its molecular insights into genes involved in important horticultural traits.</title>
        <authorList>
            <person name="Chen B."/>
            <person name="Wang J.Y."/>
            <person name="Zheng P.J."/>
            <person name="Li K.L."/>
            <person name="Liang Y.M."/>
            <person name="Chen X.F."/>
            <person name="Zhang C."/>
            <person name="Zhao X."/>
            <person name="He X."/>
            <person name="Zhang G.Q."/>
            <person name="Liu Z.J."/>
            <person name="Xu Q."/>
        </authorList>
    </citation>
    <scope>NUCLEOTIDE SEQUENCE [LARGE SCALE GENOMIC DNA]</scope>
    <source>
        <strain evidence="3">GZMU011</strain>
    </source>
</reference>
<keyword evidence="4" id="KW-1185">Reference proteome</keyword>
<dbReference type="EMBL" id="JANQDX010000009">
    <property type="protein sequence ID" value="KAL0919069.1"/>
    <property type="molecule type" value="Genomic_DNA"/>
</dbReference>
<gene>
    <name evidence="3" type="ORF">M5K25_011138</name>
</gene>
<dbReference type="PANTHER" id="PTHR36331:SF1">
    <property type="entry name" value="40S RIBOSOMAL PROTEIN"/>
    <property type="match status" value="1"/>
</dbReference>
<proteinExistence type="predicted"/>
<dbReference type="AlphaFoldDB" id="A0ABD0V1I3"/>
<feature type="domain" description="DUF7875" evidence="2">
    <location>
        <begin position="118"/>
        <end position="178"/>
    </location>
</feature>
<feature type="region of interest" description="Disordered" evidence="1">
    <location>
        <begin position="1"/>
        <end position="40"/>
    </location>
</feature>
<dbReference type="InterPro" id="IPR057197">
    <property type="entry name" value="DUF7875"/>
</dbReference>
<evidence type="ECO:0000259" key="2">
    <source>
        <dbReference type="Pfam" id="PF25285"/>
    </source>
</evidence>
<dbReference type="Pfam" id="PF25285">
    <property type="entry name" value="DUF7875"/>
    <property type="match status" value="1"/>
</dbReference>
<comment type="caution">
    <text evidence="3">The sequence shown here is derived from an EMBL/GenBank/DDBJ whole genome shotgun (WGS) entry which is preliminary data.</text>
</comment>
<accession>A0ABD0V1I3</accession>
<sequence>MVCLSRTNELEKEGTNELQPSCEGMNEMRPSSMGKNERSALIPRPSPSFDFAALSILCWCTTHAKERTNELRPSHMRRNEWSALIPPLSHSSDSAALSFLCRCPTHAKERTNCGHHFSVVSVLCASSKVFMVIDSRITVPRSLRWATCGAISMSCTSALLVRLFSPECEPQNVAAYDTAS</sequence>
<evidence type="ECO:0000313" key="4">
    <source>
        <dbReference type="Proteomes" id="UP001552299"/>
    </source>
</evidence>
<name>A0ABD0V1I3_DENTH</name>
<dbReference type="PANTHER" id="PTHR36331">
    <property type="entry name" value="40S RIBOSOMAL PROTEIN"/>
    <property type="match status" value="1"/>
</dbReference>
<evidence type="ECO:0000313" key="3">
    <source>
        <dbReference type="EMBL" id="KAL0919069.1"/>
    </source>
</evidence>
<dbReference type="Proteomes" id="UP001552299">
    <property type="component" value="Unassembled WGS sequence"/>
</dbReference>